<dbReference type="EMBL" id="OBEH01000002">
    <property type="protein sequence ID" value="SNY99592.1"/>
    <property type="molecule type" value="Genomic_DNA"/>
</dbReference>
<dbReference type="Gene3D" id="3.40.30.10">
    <property type="entry name" value="Glutaredoxin"/>
    <property type="match status" value="1"/>
</dbReference>
<dbReference type="Proteomes" id="UP000219048">
    <property type="component" value="Unassembled WGS sequence"/>
</dbReference>
<organism evidence="1 2">
    <name type="scientific">Flagellimonas pacifica</name>
    <dbReference type="NCBI Taxonomy" id="1247520"/>
    <lineage>
        <taxon>Bacteria</taxon>
        <taxon>Pseudomonadati</taxon>
        <taxon>Bacteroidota</taxon>
        <taxon>Flavobacteriia</taxon>
        <taxon>Flavobacteriales</taxon>
        <taxon>Flavobacteriaceae</taxon>
        <taxon>Flagellimonas</taxon>
    </lineage>
</organism>
<dbReference type="PANTHER" id="PTHR36057">
    <property type="match status" value="1"/>
</dbReference>
<evidence type="ECO:0008006" key="3">
    <source>
        <dbReference type="Google" id="ProtNLM"/>
    </source>
</evidence>
<dbReference type="Pfam" id="PF06764">
    <property type="entry name" value="DUF1223"/>
    <property type="match status" value="1"/>
</dbReference>
<reference evidence="2" key="1">
    <citation type="submission" date="2017-09" db="EMBL/GenBank/DDBJ databases">
        <authorList>
            <person name="Varghese N."/>
            <person name="Submissions S."/>
        </authorList>
    </citation>
    <scope>NUCLEOTIDE SEQUENCE [LARGE SCALE GENOMIC DNA]</scope>
    <source>
        <strain evidence="2">DSM 25885</strain>
    </source>
</reference>
<dbReference type="SUPFAM" id="SSF52833">
    <property type="entry name" value="Thioredoxin-like"/>
    <property type="match status" value="1"/>
</dbReference>
<dbReference type="OrthoDB" id="9808254at2"/>
<accession>A0A285MQY4</accession>
<dbReference type="InterPro" id="IPR036249">
    <property type="entry name" value="Thioredoxin-like_sf"/>
</dbReference>
<evidence type="ECO:0000313" key="2">
    <source>
        <dbReference type="Proteomes" id="UP000219048"/>
    </source>
</evidence>
<sequence>MFKKILIPSFVFFGISLVAIYAARMEDRVNEEWKVEKGTYEPVVVLELFTSQGCSSCPPADVLLEKAKKQYPKEVFALSYHVDYWNYIGWRDPFSQSTFTKKQKDYNQKFQYRSNYTPQLVVNGKEHFVGSNGSKLTSIISNYKLKKAENSVVLKNMILSGSNISYDFKVKGSLEGKQLRAVLVLDERTTSIKRGENRNRILKNSNIVVLENYVPLQSSEGKASISVPAIVSKNEALTLILLVEEGNLDITAATKASVML</sequence>
<proteinExistence type="predicted"/>
<name>A0A285MQY4_9FLAO</name>
<evidence type="ECO:0000313" key="1">
    <source>
        <dbReference type="EMBL" id="SNY99592.1"/>
    </source>
</evidence>
<protein>
    <recommendedName>
        <fullName evidence="3">DUF1223 domain-containing protein</fullName>
    </recommendedName>
</protein>
<dbReference type="RefSeq" id="WP_097045082.1">
    <property type="nucleotide sequence ID" value="NZ_OBEH01000002.1"/>
</dbReference>
<keyword evidence="2" id="KW-1185">Reference proteome</keyword>
<dbReference type="InterPro" id="IPR010634">
    <property type="entry name" value="DUF1223"/>
</dbReference>
<dbReference type="PANTHER" id="PTHR36057:SF1">
    <property type="entry name" value="LIPOPROTEIN LIPID ATTACHMENT SITE-LIKE PROTEIN, PUTATIVE (DUF1223)-RELATED"/>
    <property type="match status" value="1"/>
</dbReference>
<gene>
    <name evidence="1" type="ORF">SAMN06265377_1403</name>
</gene>
<dbReference type="AlphaFoldDB" id="A0A285MQY4"/>